<feature type="transmembrane region" description="Helical" evidence="15">
    <location>
        <begin position="513"/>
        <end position="534"/>
    </location>
</feature>
<dbReference type="AlphaFoldDB" id="A0A4V2WMK7"/>
<dbReference type="GO" id="GO:0005886">
    <property type="term" value="C:plasma membrane"/>
    <property type="evidence" value="ECO:0007669"/>
    <property type="project" value="UniProtKB-SubCell"/>
</dbReference>
<evidence type="ECO:0000256" key="9">
    <source>
        <dbReference type="ARBA" id="ARBA00023065"/>
    </source>
</evidence>
<feature type="binding site" evidence="14">
    <location>
        <position position="23"/>
    </location>
    <ligand>
        <name>Mg(2+)</name>
        <dbReference type="ChEBI" id="CHEBI:18420"/>
        <label>2</label>
    </ligand>
</feature>
<evidence type="ECO:0000256" key="2">
    <source>
        <dbReference type="ARBA" id="ARBA00022448"/>
    </source>
</evidence>
<evidence type="ECO:0000256" key="1">
    <source>
        <dbReference type="ARBA" id="ARBA00004651"/>
    </source>
</evidence>
<dbReference type="InterPro" id="IPR011642">
    <property type="entry name" value="Gate_dom"/>
</dbReference>
<feature type="transmembrane region" description="Helical" evidence="15">
    <location>
        <begin position="450"/>
        <end position="478"/>
    </location>
</feature>
<name>A0A4V2WMK7_9BACT</name>
<dbReference type="PRINTS" id="PR00326">
    <property type="entry name" value="GTP1OBG"/>
</dbReference>
<keyword evidence="7 15" id="KW-1133">Transmembrane helix</keyword>
<evidence type="ECO:0000256" key="15">
    <source>
        <dbReference type="RuleBase" id="RU362098"/>
    </source>
</evidence>
<accession>A0A4V2WMK7</accession>
<feature type="binding site" evidence="14">
    <location>
        <position position="27"/>
    </location>
    <ligand>
        <name>Mg(2+)</name>
        <dbReference type="ChEBI" id="CHEBI:18420"/>
        <label>2</label>
    </ligand>
</feature>
<keyword evidence="6 13" id="KW-0547">Nucleotide-binding</keyword>
<reference evidence="17 18" key="1">
    <citation type="submission" date="2019-03" db="EMBL/GenBank/DDBJ databases">
        <authorList>
            <person name="Kim M.K.M."/>
        </authorList>
    </citation>
    <scope>NUCLEOTIDE SEQUENCE [LARGE SCALE GENOMIC DNA]</scope>
    <source>
        <strain evidence="17 18">17J68-15</strain>
    </source>
</reference>
<evidence type="ECO:0000256" key="10">
    <source>
        <dbReference type="ARBA" id="ARBA00023134"/>
    </source>
</evidence>
<keyword evidence="14" id="KW-0460">Magnesium</keyword>
<dbReference type="Pfam" id="PF02421">
    <property type="entry name" value="FeoB_N"/>
    <property type="match status" value="1"/>
</dbReference>
<evidence type="ECO:0000256" key="14">
    <source>
        <dbReference type="PIRSR" id="PIRSR603373-2"/>
    </source>
</evidence>
<feature type="binding site" evidence="13">
    <location>
        <begin position="59"/>
        <end position="62"/>
    </location>
    <ligand>
        <name>GTP</name>
        <dbReference type="ChEBI" id="CHEBI:37565"/>
        <label>1</label>
    </ligand>
</feature>
<dbReference type="RefSeq" id="WP_131852248.1">
    <property type="nucleotide sequence ID" value="NZ_SKFH01000016.1"/>
</dbReference>
<comment type="similarity">
    <text evidence="15">Belongs to the TRAFAC class TrmE-Era-EngA-EngB-Septin-like GTPase superfamily. FeoB GTPase (TC 9.A.8) family.</text>
</comment>
<feature type="transmembrane region" description="Helical" evidence="15">
    <location>
        <begin position="418"/>
        <end position="444"/>
    </location>
</feature>
<gene>
    <name evidence="17" type="primary">feoB</name>
    <name evidence="17" type="ORF">E0486_11095</name>
</gene>
<feature type="transmembrane region" description="Helical" evidence="15">
    <location>
        <begin position="335"/>
        <end position="364"/>
    </location>
</feature>
<keyword evidence="9" id="KW-0406">Ion transport</keyword>
<comment type="caution">
    <text evidence="15">Lacks conserved residue(s) required for the propagation of feature annotation.</text>
</comment>
<dbReference type="GO" id="GO:0015093">
    <property type="term" value="F:ferrous iron transmembrane transporter activity"/>
    <property type="evidence" value="ECO:0007669"/>
    <property type="project" value="UniProtKB-UniRule"/>
</dbReference>
<protein>
    <recommendedName>
        <fullName evidence="12 15">Ferrous iron transport protein B</fullName>
    </recommendedName>
</protein>
<evidence type="ECO:0000256" key="11">
    <source>
        <dbReference type="ARBA" id="ARBA00023136"/>
    </source>
</evidence>
<dbReference type="EMBL" id="SKFH01000016">
    <property type="protein sequence ID" value="TCZ70494.1"/>
    <property type="molecule type" value="Genomic_DNA"/>
</dbReference>
<evidence type="ECO:0000259" key="16">
    <source>
        <dbReference type="PROSITE" id="PS51711"/>
    </source>
</evidence>
<dbReference type="GO" id="GO:0005525">
    <property type="term" value="F:GTP binding"/>
    <property type="evidence" value="ECO:0007669"/>
    <property type="project" value="UniProtKB-KW"/>
</dbReference>
<dbReference type="OrthoDB" id="9809127at2"/>
<evidence type="ECO:0000256" key="3">
    <source>
        <dbReference type="ARBA" id="ARBA00022475"/>
    </source>
</evidence>
<dbReference type="InterPro" id="IPR027417">
    <property type="entry name" value="P-loop_NTPase"/>
</dbReference>
<dbReference type="InterPro" id="IPR011640">
    <property type="entry name" value="Fe2_transport_prot_B_C"/>
</dbReference>
<evidence type="ECO:0000256" key="13">
    <source>
        <dbReference type="PIRSR" id="PIRSR603373-1"/>
    </source>
</evidence>
<proteinExistence type="inferred from homology"/>
<evidence type="ECO:0000313" key="17">
    <source>
        <dbReference type="EMBL" id="TCZ70494.1"/>
    </source>
</evidence>
<dbReference type="Pfam" id="PF07670">
    <property type="entry name" value="Gate"/>
    <property type="match status" value="2"/>
</dbReference>
<dbReference type="GO" id="GO:0046872">
    <property type="term" value="F:metal ion binding"/>
    <property type="evidence" value="ECO:0007669"/>
    <property type="project" value="UniProtKB-KW"/>
</dbReference>
<evidence type="ECO:0000256" key="7">
    <source>
        <dbReference type="ARBA" id="ARBA00022989"/>
    </source>
</evidence>
<dbReference type="SUPFAM" id="SSF52540">
    <property type="entry name" value="P-loop containing nucleoside triphosphate hydrolases"/>
    <property type="match status" value="1"/>
</dbReference>
<keyword evidence="3" id="KW-1003">Cell membrane</keyword>
<dbReference type="InterPro" id="IPR006073">
    <property type="entry name" value="GTP-bd"/>
</dbReference>
<dbReference type="InterPro" id="IPR050860">
    <property type="entry name" value="FeoB_GTPase"/>
</dbReference>
<dbReference type="PROSITE" id="PS51711">
    <property type="entry name" value="G_FEOB"/>
    <property type="match status" value="1"/>
</dbReference>
<evidence type="ECO:0000256" key="8">
    <source>
        <dbReference type="ARBA" id="ARBA00023004"/>
    </source>
</evidence>
<keyword evidence="2 15" id="KW-0813">Transport</keyword>
<evidence type="ECO:0000256" key="6">
    <source>
        <dbReference type="ARBA" id="ARBA00022741"/>
    </source>
</evidence>
<feature type="transmembrane region" description="Helical" evidence="15">
    <location>
        <begin position="646"/>
        <end position="671"/>
    </location>
</feature>
<keyword evidence="5 15" id="KW-0812">Transmembrane</keyword>
<comment type="subcellular location">
    <subcellularLocation>
        <location evidence="15">Cell inner membrane</location>
        <topology evidence="15">Multi-pass membrane protein</topology>
    </subcellularLocation>
    <subcellularLocation>
        <location evidence="1">Cell membrane</location>
        <topology evidence="1">Multi-pass membrane protein</topology>
    </subcellularLocation>
</comment>
<keyword evidence="14" id="KW-0479">Metal-binding</keyword>
<feature type="transmembrane region" description="Helical" evidence="15">
    <location>
        <begin position="683"/>
        <end position="704"/>
    </location>
</feature>
<organism evidence="17 18">
    <name type="scientific">Flaviaesturariibacter aridisoli</name>
    <dbReference type="NCBI Taxonomy" id="2545761"/>
    <lineage>
        <taxon>Bacteria</taxon>
        <taxon>Pseudomonadati</taxon>
        <taxon>Bacteroidota</taxon>
        <taxon>Chitinophagia</taxon>
        <taxon>Chitinophagales</taxon>
        <taxon>Chitinophagaceae</taxon>
        <taxon>Flaviaestuariibacter</taxon>
    </lineage>
</organism>
<feature type="binding site" evidence="14">
    <location>
        <position position="26"/>
    </location>
    <ligand>
        <name>Mg(2+)</name>
        <dbReference type="ChEBI" id="CHEBI:18420"/>
        <label>2</label>
    </ligand>
</feature>
<keyword evidence="4 15" id="KW-0410">Iron transport</keyword>
<dbReference type="Proteomes" id="UP000295164">
    <property type="component" value="Unassembled WGS sequence"/>
</dbReference>
<keyword evidence="18" id="KW-1185">Reference proteome</keyword>
<dbReference type="InterPro" id="IPR030389">
    <property type="entry name" value="G_FEOB_dom"/>
</dbReference>
<evidence type="ECO:0000256" key="4">
    <source>
        <dbReference type="ARBA" id="ARBA00022496"/>
    </source>
</evidence>
<comment type="function">
    <text evidence="15">Probable transporter of a GTP-driven Fe(2+) uptake system.</text>
</comment>
<feature type="transmembrane region" description="Helical" evidence="15">
    <location>
        <begin position="285"/>
        <end position="305"/>
    </location>
</feature>
<dbReference type="InterPro" id="IPR003373">
    <property type="entry name" value="Fe2_transport_prot-B"/>
</dbReference>
<evidence type="ECO:0000256" key="12">
    <source>
        <dbReference type="NCBIfam" id="TIGR00437"/>
    </source>
</evidence>
<keyword evidence="10 13" id="KW-0342">GTP-binding</keyword>
<feature type="binding site" evidence="14">
    <location>
        <position position="24"/>
    </location>
    <ligand>
        <name>Mg(2+)</name>
        <dbReference type="ChEBI" id="CHEBI:18420"/>
        <label>2</label>
    </ligand>
</feature>
<sequence length="705" mass="78908">MAKRTIHIALVGNPNSGKSSLFNSLTGLNQKVGNFPGVTMEKKTGTLRLSEQFSANLVDLPGTYSLYPKRLDEWVSYRVLIGQDPEVHPDVFVVVVDASNLKRNLLFCTQIIDLKKPVVLALTMVDLARRKGIEINLAEMERELGVPIIAVNPRKGKGIPQLKKAMELTATQVYKVPARDFIDHRELAGAAISDVQALLPEVSDYSAIHYLINHEHFDLPQPIQDNIESIEERHQFNHTRTQASEIMQRYTRIKHVMQASVSEPDPKQQTLFTDRLDNLLLHRKWGYLILLAVLFLLFQSVFLLAQYPMDWIDSGFAAASGWLSNVLPDGWFSDLLINGVVAGLGGILVFVPQIMILFGLITLLEDTGYMARISFLTDRLMRSVGLNGKSVMPLISGFACAVPAIMSARAIENRKERLLTILVTPLISCSARLPVYVILIGLVIPNTYYIGFVSLQGLVMMGLYLLGLLMALFVSWVAKQFIRINEKSFFILELPIYRAPRWKNVGTTMVQKARVFVTEAGRVIMIISLALWALSTFGPSKRMDAVEAQRAQAVKENKLSAEDIQTAYRASKLEASYAGILGQAIEPAIKPLGYDWRIGISLITSFAAREVFVGTMATLYSVGENDEGQRLSQKLRDAKKEDGTPLFTLATGVSLMIFYVFAMQCMSTLAVVRRETKSWKWPLIQFTYMTAIAYVMSFIAYQIFS</sequence>
<feature type="binding site" evidence="13">
    <location>
        <begin position="12"/>
        <end position="19"/>
    </location>
    <ligand>
        <name>GTP</name>
        <dbReference type="ChEBI" id="CHEBI:37565"/>
        <label>1</label>
    </ligand>
</feature>
<feature type="binding site" evidence="13">
    <location>
        <begin position="37"/>
        <end position="41"/>
    </location>
    <ligand>
        <name>GTP</name>
        <dbReference type="ChEBI" id="CHEBI:37565"/>
        <label>1</label>
    </ligand>
</feature>
<keyword evidence="11 15" id="KW-0472">Membrane</keyword>
<dbReference type="PANTHER" id="PTHR43185">
    <property type="entry name" value="FERROUS IRON TRANSPORT PROTEIN B"/>
    <property type="match status" value="1"/>
</dbReference>
<dbReference type="CDD" id="cd01879">
    <property type="entry name" value="FeoB"/>
    <property type="match status" value="1"/>
</dbReference>
<comment type="caution">
    <text evidence="17">The sequence shown here is derived from an EMBL/GenBank/DDBJ whole genome shotgun (WGS) entry which is preliminary data.</text>
</comment>
<dbReference type="NCBIfam" id="TIGR00437">
    <property type="entry name" value="feoB"/>
    <property type="match status" value="1"/>
</dbReference>
<dbReference type="Pfam" id="PF07664">
    <property type="entry name" value="FeoB_C"/>
    <property type="match status" value="1"/>
</dbReference>
<feature type="domain" description="FeoB-type G" evidence="16">
    <location>
        <begin position="5"/>
        <end position="172"/>
    </location>
</feature>
<dbReference type="Gene3D" id="3.40.50.300">
    <property type="entry name" value="P-loop containing nucleotide triphosphate hydrolases"/>
    <property type="match status" value="1"/>
</dbReference>
<evidence type="ECO:0000313" key="18">
    <source>
        <dbReference type="Proteomes" id="UP000295164"/>
    </source>
</evidence>
<dbReference type="PANTHER" id="PTHR43185:SF1">
    <property type="entry name" value="FE(2+) TRANSPORTER FEOB"/>
    <property type="match status" value="1"/>
</dbReference>
<evidence type="ECO:0000256" key="5">
    <source>
        <dbReference type="ARBA" id="ARBA00022692"/>
    </source>
</evidence>
<keyword evidence="8 15" id="KW-0408">Iron</keyword>